<reference evidence="13" key="1">
    <citation type="submission" date="2025-08" db="UniProtKB">
        <authorList>
            <consortium name="Ensembl"/>
        </authorList>
    </citation>
    <scope>IDENTIFICATION</scope>
</reference>
<dbReference type="InterPro" id="IPR027417">
    <property type="entry name" value="P-loop_NTPase"/>
</dbReference>
<dbReference type="InterPro" id="IPR003439">
    <property type="entry name" value="ABC_transporter-like_ATP-bd"/>
</dbReference>
<keyword evidence="14" id="KW-1185">Reference proteome</keyword>
<evidence type="ECO:0000256" key="9">
    <source>
        <dbReference type="SAM" id="MobiDB-lite"/>
    </source>
</evidence>
<evidence type="ECO:0000256" key="6">
    <source>
        <dbReference type="ARBA" id="ARBA00022989"/>
    </source>
</evidence>
<feature type="transmembrane region" description="Helical" evidence="10">
    <location>
        <begin position="291"/>
        <end position="311"/>
    </location>
</feature>
<feature type="transmembrane region" description="Helical" evidence="10">
    <location>
        <begin position="406"/>
        <end position="426"/>
    </location>
</feature>
<protein>
    <submittedName>
        <fullName evidence="13">ATP-binding cassette sub-family B member 6, mitochondrial-like</fullName>
    </submittedName>
</protein>
<evidence type="ECO:0000256" key="7">
    <source>
        <dbReference type="ARBA" id="ARBA00023136"/>
    </source>
</evidence>
<dbReference type="Gene3D" id="1.20.1560.10">
    <property type="entry name" value="ABC transporter type 1, transmembrane domain"/>
    <property type="match status" value="1"/>
</dbReference>
<dbReference type="CDD" id="cd03253">
    <property type="entry name" value="ABCC_ATM1_transporter"/>
    <property type="match status" value="1"/>
</dbReference>
<evidence type="ECO:0000256" key="2">
    <source>
        <dbReference type="ARBA" id="ARBA00022448"/>
    </source>
</evidence>
<feature type="domain" description="ABC transmembrane type-1" evidence="12">
    <location>
        <begin position="145"/>
        <end position="420"/>
    </location>
</feature>
<dbReference type="PANTHER" id="PTHR24221">
    <property type="entry name" value="ATP-BINDING CASSETTE SUB-FAMILY B"/>
    <property type="match status" value="1"/>
</dbReference>
<keyword evidence="2" id="KW-0813">Transport</keyword>
<dbReference type="Proteomes" id="UP000472260">
    <property type="component" value="Unassembled WGS sequence"/>
</dbReference>
<dbReference type="Gene3D" id="3.40.50.300">
    <property type="entry name" value="P-loop containing nucleotide triphosphate hydrolases"/>
    <property type="match status" value="1"/>
</dbReference>
<feature type="domain" description="ABC transporter" evidence="11">
    <location>
        <begin position="462"/>
        <end position="696"/>
    </location>
</feature>
<keyword evidence="7 10" id="KW-0472">Membrane</keyword>
<dbReference type="GO" id="GO:0016887">
    <property type="term" value="F:ATP hydrolysis activity"/>
    <property type="evidence" value="ECO:0007669"/>
    <property type="project" value="InterPro"/>
</dbReference>
<comment type="subcellular location">
    <subcellularLocation>
        <location evidence="1">Membrane</location>
        <topology evidence="1">Multi-pass membrane protein</topology>
    </subcellularLocation>
</comment>
<feature type="transmembrane region" description="Helical" evidence="10">
    <location>
        <begin position="382"/>
        <end position="400"/>
    </location>
</feature>
<dbReference type="InterPro" id="IPR036640">
    <property type="entry name" value="ABC1_TM_sf"/>
</dbReference>
<dbReference type="AlphaFoldDB" id="A0A671KR36"/>
<organism evidence="13 14">
    <name type="scientific">Sinocyclocheilus anshuiensis</name>
    <dbReference type="NCBI Taxonomy" id="1608454"/>
    <lineage>
        <taxon>Eukaryota</taxon>
        <taxon>Metazoa</taxon>
        <taxon>Chordata</taxon>
        <taxon>Craniata</taxon>
        <taxon>Vertebrata</taxon>
        <taxon>Euteleostomi</taxon>
        <taxon>Actinopterygii</taxon>
        <taxon>Neopterygii</taxon>
        <taxon>Teleostei</taxon>
        <taxon>Ostariophysi</taxon>
        <taxon>Cypriniformes</taxon>
        <taxon>Cyprinidae</taxon>
        <taxon>Cyprininae</taxon>
        <taxon>Sinocyclocheilus</taxon>
    </lineage>
</organism>
<dbReference type="InterPro" id="IPR011527">
    <property type="entry name" value="ABC1_TM_dom"/>
</dbReference>
<feature type="region of interest" description="Disordered" evidence="9">
    <location>
        <begin position="699"/>
        <end position="718"/>
    </location>
</feature>
<dbReference type="PROSITE" id="PS00211">
    <property type="entry name" value="ABC_TRANSPORTER_1"/>
    <property type="match status" value="1"/>
</dbReference>
<dbReference type="InterPro" id="IPR039421">
    <property type="entry name" value="Type_1_exporter"/>
</dbReference>
<dbReference type="GO" id="GO:0020037">
    <property type="term" value="F:heme binding"/>
    <property type="evidence" value="ECO:0007669"/>
    <property type="project" value="TreeGrafter"/>
</dbReference>
<evidence type="ECO:0000256" key="3">
    <source>
        <dbReference type="ARBA" id="ARBA00022692"/>
    </source>
</evidence>
<dbReference type="GO" id="GO:0015439">
    <property type="term" value="F:ABC-type heme transporter activity"/>
    <property type="evidence" value="ECO:0007669"/>
    <property type="project" value="TreeGrafter"/>
</dbReference>
<dbReference type="PROSITE" id="PS50893">
    <property type="entry name" value="ABC_TRANSPORTER_2"/>
    <property type="match status" value="1"/>
</dbReference>
<evidence type="ECO:0000256" key="8">
    <source>
        <dbReference type="ARBA" id="ARBA00024363"/>
    </source>
</evidence>
<dbReference type="PANTHER" id="PTHR24221:SF654">
    <property type="entry name" value="ATP-BINDING CASSETTE SUB-FAMILY B MEMBER 6"/>
    <property type="match status" value="1"/>
</dbReference>
<evidence type="ECO:0000256" key="5">
    <source>
        <dbReference type="ARBA" id="ARBA00022840"/>
    </source>
</evidence>
<dbReference type="CDD" id="cd18581">
    <property type="entry name" value="ABC_6TM_ABCB6"/>
    <property type="match status" value="1"/>
</dbReference>
<keyword evidence="5" id="KW-0067">ATP-binding</keyword>
<dbReference type="InterPro" id="IPR017871">
    <property type="entry name" value="ABC_transporter-like_CS"/>
</dbReference>
<evidence type="ECO:0000313" key="14">
    <source>
        <dbReference type="Proteomes" id="UP000472260"/>
    </source>
</evidence>
<comment type="similarity">
    <text evidence="8">Belongs to the ABC transporter superfamily. ABCB family. Heavy Metal importer (TC 3.A.1.210) subfamily.</text>
</comment>
<keyword evidence="4" id="KW-0547">Nucleotide-binding</keyword>
<dbReference type="Pfam" id="PF00664">
    <property type="entry name" value="ABC_membrane"/>
    <property type="match status" value="1"/>
</dbReference>
<evidence type="ECO:0000313" key="13">
    <source>
        <dbReference type="Ensembl" id="ENSSANP00000010383.1"/>
    </source>
</evidence>
<accession>A0A671KR36</accession>
<dbReference type="FunFam" id="3.40.50.300:FF:000186">
    <property type="entry name" value="ATP-binding cassette sub-family B member 7, mitochondrial"/>
    <property type="match status" value="1"/>
</dbReference>
<evidence type="ECO:0000256" key="10">
    <source>
        <dbReference type="SAM" id="Phobius"/>
    </source>
</evidence>
<dbReference type="SMART" id="SM00382">
    <property type="entry name" value="AAA"/>
    <property type="match status" value="1"/>
</dbReference>
<evidence type="ECO:0000256" key="4">
    <source>
        <dbReference type="ARBA" id="ARBA00022741"/>
    </source>
</evidence>
<dbReference type="SUPFAM" id="SSF52540">
    <property type="entry name" value="P-loop containing nucleoside triphosphate hydrolases"/>
    <property type="match status" value="1"/>
</dbReference>
<dbReference type="GO" id="GO:0005774">
    <property type="term" value="C:vacuolar membrane"/>
    <property type="evidence" value="ECO:0007669"/>
    <property type="project" value="TreeGrafter"/>
</dbReference>
<evidence type="ECO:0000256" key="1">
    <source>
        <dbReference type="ARBA" id="ARBA00004141"/>
    </source>
</evidence>
<dbReference type="SUPFAM" id="SSF90123">
    <property type="entry name" value="ABC transporter transmembrane region"/>
    <property type="match status" value="1"/>
</dbReference>
<keyword evidence="3 10" id="KW-0812">Transmembrane</keyword>
<evidence type="ECO:0000259" key="11">
    <source>
        <dbReference type="PROSITE" id="PS50893"/>
    </source>
</evidence>
<dbReference type="InterPro" id="IPR003593">
    <property type="entry name" value="AAA+_ATPase"/>
</dbReference>
<dbReference type="GO" id="GO:0005524">
    <property type="term" value="F:ATP binding"/>
    <property type="evidence" value="ECO:0007669"/>
    <property type="project" value="UniProtKB-KW"/>
</dbReference>
<dbReference type="Pfam" id="PF00005">
    <property type="entry name" value="ABC_tran"/>
    <property type="match status" value="1"/>
</dbReference>
<feature type="transmembrane region" description="Helical" evidence="10">
    <location>
        <begin position="262"/>
        <end position="285"/>
    </location>
</feature>
<reference evidence="13" key="2">
    <citation type="submission" date="2025-09" db="UniProtKB">
        <authorList>
            <consortium name="Ensembl"/>
        </authorList>
    </citation>
    <scope>IDENTIFICATION</scope>
</reference>
<keyword evidence="6 10" id="KW-1133">Transmembrane helix</keyword>
<gene>
    <name evidence="13" type="primary">abcb6b</name>
</gene>
<dbReference type="PROSITE" id="PS50929">
    <property type="entry name" value="ABC_TM1F"/>
    <property type="match status" value="1"/>
</dbReference>
<name>A0A671KR36_9TELE</name>
<dbReference type="Ensembl" id="ENSSANT00000011125.1">
    <property type="protein sequence ID" value="ENSSANP00000010383.1"/>
    <property type="gene ID" value="ENSSANG00000005474.1"/>
</dbReference>
<feature type="transmembrane region" description="Helical" evidence="10">
    <location>
        <begin position="142"/>
        <end position="165"/>
    </location>
</feature>
<sequence length="718" mass="80714">MLLTTVCLHHGLHRAVNVLVALHTAAVNGDGIFLLTQRLQTLYSKRHTKQVALENETEQASLALTVEVSITVTGNHFIRFSVRLFEGSITPKCLCMFLSVHQKHQRQGQVEVISGSAWQGFRRKVCLLVPYMWPRGSVGLQALVILCVGLLGLERVINVFVPIYSRNIVNQLSAMESWRTLAITVCVYVLLKFFQGGGVGTSGFVSNLRSFLWTYVQQYTSRVVQVRLFTHLHDLSLRWHLGRRTGDVLRSIDRGTSSVNNLLSYIVFSIVPTIADIIIAIIYFVTYFSAWFGLIVFICMFLYLTITIIITEWRTKYRREMNTQDNIAKSKAVDSLLNFETVKYYNSEGFEVRRFEDAILKYQACEWKTNASLALLNQTQNLIIGFGLLAGSLLCAYYVTVDKFQIFLFVSPLTYFVLLLCFHRMIQSAFVDMESMFELLTEEKEVKDDVNAGDLLFTEGRVDFQNVCFSYTAGKEILSEVSFTVMPGQTVALVGPSGSGKSTIIRLLFRFYDVQGGCILIDGQDISKVKQNSLRSYVGVVPQDTVLFNDNIRENIRYGRISASDQEVEEAAVAADIHHKILSFPDGYDTEVGERGLKLSGGEKQRVAIARTILKSPRIILLDEATSALDSQTERNIQASLAKVCANHTTLVVAHRLSTIIKADQILVLHDGRIAEQGRHEELLAMGGLYAAMWLKQQQTPESEVSTDEQPQEPQQSG</sequence>
<evidence type="ECO:0000259" key="12">
    <source>
        <dbReference type="PROSITE" id="PS50929"/>
    </source>
</evidence>
<proteinExistence type="inferred from homology"/>